<evidence type="ECO:0000256" key="9">
    <source>
        <dbReference type="SAM" id="Phobius"/>
    </source>
</evidence>
<dbReference type="OrthoDB" id="6252479at2759"/>
<evidence type="ECO:0000256" key="5">
    <source>
        <dbReference type="ARBA" id="ARBA00022989"/>
    </source>
</evidence>
<dbReference type="InterPro" id="IPR020894">
    <property type="entry name" value="Cadherin_CS"/>
</dbReference>
<keyword evidence="6 9" id="KW-0472">Membrane</keyword>
<dbReference type="InterPro" id="IPR015919">
    <property type="entry name" value="Cadherin-like_sf"/>
</dbReference>
<dbReference type="InterPro" id="IPR002126">
    <property type="entry name" value="Cadherin-like_dom"/>
</dbReference>
<evidence type="ECO:0000313" key="12">
    <source>
        <dbReference type="Proteomes" id="UP000728185"/>
    </source>
</evidence>
<dbReference type="GO" id="GO:0007156">
    <property type="term" value="P:homophilic cell adhesion via plasma membrane adhesion molecules"/>
    <property type="evidence" value="ECO:0007669"/>
    <property type="project" value="InterPro"/>
</dbReference>
<dbReference type="PANTHER" id="PTHR24028">
    <property type="entry name" value="CADHERIN-87A"/>
    <property type="match status" value="1"/>
</dbReference>
<dbReference type="SMART" id="SM00112">
    <property type="entry name" value="CA"/>
    <property type="match status" value="3"/>
</dbReference>
<dbReference type="Proteomes" id="UP000728185">
    <property type="component" value="Unassembled WGS sequence"/>
</dbReference>
<evidence type="ECO:0000259" key="10">
    <source>
        <dbReference type="PROSITE" id="PS50268"/>
    </source>
</evidence>
<feature type="domain" description="Cadherin" evidence="10">
    <location>
        <begin position="196"/>
        <end position="333"/>
    </location>
</feature>
<sequence>MRAGAQFLRLHTVSPTVFFVFTKAAMDYEKTPRATLILYCTDNARHQNFDEMFDLPQSSTHELIRVTVAVQDRNDNSPRFIRDSYFARIPEHSPEGTFVVRVTAVDADEGEYGELTYHLSGVTYSEHAPENQGLQVIPFLIDRKTGTITVLQPLVLDREMSSSYSFQAIAKDKGGLTAHTLVEIELTDVNDNTPSLMSSEEFSLTENSRPDTMIGRIHLVDHDQGINARIHLTETEGTRSDTMRFIRLASDPNFRYSSGYAVNNDSAVESKNVELVGDGEVRALLLSRVPVDRETHSVLHFVIIAFDEGEPSRTVTTTVTVNILDQNDNAPTVIYPLWGSIFDLTLTADRRLPVNSHVTRVHASDPDEGENGTVVYHIQPETNGSGIFSINSTSGELLTQRSTRSRDRGSKDNRIWDGEDLRLDRAYPVPGVYEITLLVTDAGKPVQATRHKIYVKIHPSNLSVSTADISIYPENETLLQSFIRLLRVNKTMLVSLGASVIVILLFISICCLWYRTTGKTKSSKRKKLLVPGNCESNPTETVEGTACNEADPNSSETIIRTLGFVHPMPDNSKSMLIDSYGGTKDGETCSPGQTVLRGIKYEFGLLPKADYGTVDNVESSGMNFCPRTILPPHSCCTDRKIVRYFR</sequence>
<dbReference type="PROSITE" id="PS50268">
    <property type="entry name" value="CADHERIN_2"/>
    <property type="match status" value="4"/>
</dbReference>
<feature type="domain" description="Cadherin" evidence="10">
    <location>
        <begin position="353"/>
        <end position="482"/>
    </location>
</feature>
<dbReference type="GO" id="GO:0005886">
    <property type="term" value="C:plasma membrane"/>
    <property type="evidence" value="ECO:0007669"/>
    <property type="project" value="InterPro"/>
</dbReference>
<evidence type="ECO:0000256" key="7">
    <source>
        <dbReference type="ARBA" id="ARBA00023180"/>
    </source>
</evidence>
<keyword evidence="12" id="KW-1185">Reference proteome</keyword>
<evidence type="ECO:0000256" key="8">
    <source>
        <dbReference type="PROSITE-ProRule" id="PRU00043"/>
    </source>
</evidence>
<accession>A0A8E0VNV1</accession>
<dbReference type="PRINTS" id="PR00205">
    <property type="entry name" value="CADHERIN"/>
</dbReference>
<dbReference type="SUPFAM" id="SSF49313">
    <property type="entry name" value="Cadherin-like"/>
    <property type="match status" value="3"/>
</dbReference>
<comment type="caution">
    <text evidence="11">The sequence shown here is derived from an EMBL/GenBank/DDBJ whole genome shotgun (WGS) entry which is preliminary data.</text>
</comment>
<reference evidence="11" key="1">
    <citation type="submission" date="2019-05" db="EMBL/GenBank/DDBJ databases">
        <title>Annotation for the trematode Fasciolopsis buski.</title>
        <authorList>
            <person name="Choi Y.-J."/>
        </authorList>
    </citation>
    <scope>NUCLEOTIDE SEQUENCE</scope>
    <source>
        <strain evidence="11">HT</strain>
        <tissue evidence="11">Whole worm</tissue>
    </source>
</reference>
<dbReference type="AlphaFoldDB" id="A0A8E0VNV1"/>
<evidence type="ECO:0000256" key="3">
    <source>
        <dbReference type="ARBA" id="ARBA00022737"/>
    </source>
</evidence>
<gene>
    <name evidence="11" type="ORF">FBUS_02976</name>
</gene>
<dbReference type="PROSITE" id="PS00232">
    <property type="entry name" value="CADHERIN_1"/>
    <property type="match status" value="2"/>
</dbReference>
<dbReference type="PANTHER" id="PTHR24028:SF328">
    <property type="entry name" value="CADHERIN-3"/>
    <property type="match status" value="1"/>
</dbReference>
<name>A0A8E0VNV1_9TREM</name>
<dbReference type="EMBL" id="LUCM01001756">
    <property type="protein sequence ID" value="KAA0198414.1"/>
    <property type="molecule type" value="Genomic_DNA"/>
</dbReference>
<organism evidence="11 12">
    <name type="scientific">Fasciolopsis buskii</name>
    <dbReference type="NCBI Taxonomy" id="27845"/>
    <lineage>
        <taxon>Eukaryota</taxon>
        <taxon>Metazoa</taxon>
        <taxon>Spiralia</taxon>
        <taxon>Lophotrochozoa</taxon>
        <taxon>Platyhelminthes</taxon>
        <taxon>Trematoda</taxon>
        <taxon>Digenea</taxon>
        <taxon>Plagiorchiida</taxon>
        <taxon>Echinostomata</taxon>
        <taxon>Echinostomatoidea</taxon>
        <taxon>Fasciolidae</taxon>
        <taxon>Fasciolopsis</taxon>
    </lineage>
</organism>
<evidence type="ECO:0000256" key="2">
    <source>
        <dbReference type="ARBA" id="ARBA00022692"/>
    </source>
</evidence>
<dbReference type="Pfam" id="PF00028">
    <property type="entry name" value="Cadherin"/>
    <property type="match status" value="3"/>
</dbReference>
<proteinExistence type="predicted"/>
<dbReference type="Gene3D" id="2.60.40.60">
    <property type="entry name" value="Cadherins"/>
    <property type="match status" value="4"/>
</dbReference>
<keyword evidence="2 9" id="KW-0812">Transmembrane</keyword>
<feature type="transmembrane region" description="Helical" evidence="9">
    <location>
        <begin position="492"/>
        <end position="514"/>
    </location>
</feature>
<feature type="domain" description="Cadherin" evidence="10">
    <location>
        <begin position="20"/>
        <end position="80"/>
    </location>
</feature>
<dbReference type="CDD" id="cd11304">
    <property type="entry name" value="Cadherin_repeat"/>
    <property type="match status" value="3"/>
</dbReference>
<evidence type="ECO:0000256" key="4">
    <source>
        <dbReference type="ARBA" id="ARBA00022837"/>
    </source>
</evidence>
<evidence type="ECO:0000313" key="11">
    <source>
        <dbReference type="EMBL" id="KAA0198414.1"/>
    </source>
</evidence>
<evidence type="ECO:0000256" key="1">
    <source>
        <dbReference type="ARBA" id="ARBA00004167"/>
    </source>
</evidence>
<dbReference type="FunFam" id="2.60.40.60:FF:000020">
    <property type="entry name" value="Dachsous cadherin-related 1b"/>
    <property type="match status" value="1"/>
</dbReference>
<keyword evidence="5 9" id="KW-1133">Transmembrane helix</keyword>
<evidence type="ECO:0000256" key="6">
    <source>
        <dbReference type="ARBA" id="ARBA00023136"/>
    </source>
</evidence>
<comment type="subcellular location">
    <subcellularLocation>
        <location evidence="1">Membrane</location>
        <topology evidence="1">Single-pass membrane protein</topology>
    </subcellularLocation>
</comment>
<keyword evidence="7" id="KW-0325">Glycoprotein</keyword>
<feature type="domain" description="Cadherin" evidence="10">
    <location>
        <begin position="81"/>
        <end position="196"/>
    </location>
</feature>
<keyword evidence="3" id="KW-0677">Repeat</keyword>
<protein>
    <recommendedName>
        <fullName evidence="10">Cadherin domain-containing protein</fullName>
    </recommendedName>
</protein>
<dbReference type="GO" id="GO:0005509">
    <property type="term" value="F:calcium ion binding"/>
    <property type="evidence" value="ECO:0007669"/>
    <property type="project" value="UniProtKB-UniRule"/>
</dbReference>
<dbReference type="InterPro" id="IPR050174">
    <property type="entry name" value="Protocadherin/Cadherin-CA"/>
</dbReference>
<keyword evidence="4 8" id="KW-0106">Calcium</keyword>